<proteinExistence type="predicted"/>
<gene>
    <name evidence="2" type="ORF">SCUD_LOCUS3908</name>
</gene>
<reference evidence="4" key="1">
    <citation type="submission" date="2016-06" db="UniProtKB">
        <authorList>
            <consortium name="WormBaseParasite"/>
        </authorList>
    </citation>
    <scope>IDENTIFICATION</scope>
</reference>
<sequence>MLFYCLMSFHQLYEPFLVSFLLLLTCLCIHIQL</sequence>
<protein>
    <submittedName>
        <fullName evidence="2 4">Uncharacterized protein</fullName>
    </submittedName>
</protein>
<dbReference type="Proteomes" id="UP000279833">
    <property type="component" value="Unassembled WGS sequence"/>
</dbReference>
<organism evidence="4">
    <name type="scientific">Schistosoma curassoni</name>
    <dbReference type="NCBI Taxonomy" id="6186"/>
    <lineage>
        <taxon>Eukaryota</taxon>
        <taxon>Metazoa</taxon>
        <taxon>Spiralia</taxon>
        <taxon>Lophotrochozoa</taxon>
        <taxon>Platyhelminthes</taxon>
        <taxon>Trematoda</taxon>
        <taxon>Digenea</taxon>
        <taxon>Strigeidida</taxon>
        <taxon>Schistosomatoidea</taxon>
        <taxon>Schistosomatidae</taxon>
        <taxon>Schistosoma</taxon>
    </lineage>
</organism>
<name>A0A183JMH5_9TREM</name>
<dbReference type="AlphaFoldDB" id="A0A183JMH5"/>
<dbReference type="WBParaSite" id="SCUD_0000390801-mRNA-1">
    <property type="protein sequence ID" value="SCUD_0000390801-mRNA-1"/>
    <property type="gene ID" value="SCUD_0000390801"/>
</dbReference>
<keyword evidence="3" id="KW-1185">Reference proteome</keyword>
<evidence type="ECO:0000313" key="2">
    <source>
        <dbReference type="EMBL" id="VDO85259.1"/>
    </source>
</evidence>
<evidence type="ECO:0000313" key="3">
    <source>
        <dbReference type="Proteomes" id="UP000279833"/>
    </source>
</evidence>
<accession>A0A183JMH5</accession>
<evidence type="ECO:0000313" key="4">
    <source>
        <dbReference type="WBParaSite" id="SCUD_0000390801-mRNA-1"/>
    </source>
</evidence>
<keyword evidence="1" id="KW-1133">Transmembrane helix</keyword>
<dbReference type="EMBL" id="UZAK01004718">
    <property type="protein sequence ID" value="VDO85259.1"/>
    <property type="molecule type" value="Genomic_DNA"/>
</dbReference>
<keyword evidence="1" id="KW-0812">Transmembrane</keyword>
<feature type="transmembrane region" description="Helical" evidence="1">
    <location>
        <begin position="12"/>
        <end position="32"/>
    </location>
</feature>
<reference evidence="2 3" key="2">
    <citation type="submission" date="2018-11" db="EMBL/GenBank/DDBJ databases">
        <authorList>
            <consortium name="Pathogen Informatics"/>
        </authorList>
    </citation>
    <scope>NUCLEOTIDE SEQUENCE [LARGE SCALE GENOMIC DNA]</scope>
    <source>
        <strain evidence="2">Dakar</strain>
        <strain evidence="3">Dakar, Senegal</strain>
    </source>
</reference>
<evidence type="ECO:0000256" key="1">
    <source>
        <dbReference type="SAM" id="Phobius"/>
    </source>
</evidence>
<keyword evidence="1" id="KW-0472">Membrane</keyword>